<dbReference type="Proteomes" id="UP000053660">
    <property type="component" value="Unassembled WGS sequence"/>
</dbReference>
<evidence type="ECO:0000256" key="3">
    <source>
        <dbReference type="ARBA" id="ARBA00022989"/>
    </source>
</evidence>
<evidence type="ECO:0000313" key="6">
    <source>
        <dbReference type="EMBL" id="KHJ86891.1"/>
    </source>
</evidence>
<organism evidence="6 7">
    <name type="scientific">Oesophagostomum dentatum</name>
    <name type="common">Nodular worm</name>
    <dbReference type="NCBI Taxonomy" id="61180"/>
    <lineage>
        <taxon>Eukaryota</taxon>
        <taxon>Metazoa</taxon>
        <taxon>Ecdysozoa</taxon>
        <taxon>Nematoda</taxon>
        <taxon>Chromadorea</taxon>
        <taxon>Rhabditida</taxon>
        <taxon>Rhabditina</taxon>
        <taxon>Rhabditomorpha</taxon>
        <taxon>Strongyloidea</taxon>
        <taxon>Strongylidae</taxon>
        <taxon>Oesophagostomum</taxon>
    </lineage>
</organism>
<keyword evidence="7" id="KW-1185">Reference proteome</keyword>
<comment type="subcellular location">
    <subcellularLocation>
        <location evidence="1">Membrane</location>
        <topology evidence="1">Multi-pass membrane protein</topology>
    </subcellularLocation>
</comment>
<keyword evidence="2 5" id="KW-0812">Transmembrane</keyword>
<dbReference type="Pfam" id="PF00083">
    <property type="entry name" value="Sugar_tr"/>
    <property type="match status" value="1"/>
</dbReference>
<evidence type="ECO:0000313" key="7">
    <source>
        <dbReference type="Proteomes" id="UP000053660"/>
    </source>
</evidence>
<dbReference type="InterPro" id="IPR036259">
    <property type="entry name" value="MFS_trans_sf"/>
</dbReference>
<name>A0A0B1SSL1_OESDE</name>
<dbReference type="SUPFAM" id="SSF103473">
    <property type="entry name" value="MFS general substrate transporter"/>
    <property type="match status" value="1"/>
</dbReference>
<reference evidence="6 7" key="1">
    <citation type="submission" date="2014-03" db="EMBL/GenBank/DDBJ databases">
        <title>Draft genome of the hookworm Oesophagostomum dentatum.</title>
        <authorList>
            <person name="Mitreva M."/>
        </authorList>
    </citation>
    <scope>NUCLEOTIDE SEQUENCE [LARGE SCALE GENOMIC DNA]</scope>
    <source>
        <strain evidence="6 7">OD-Hann</strain>
    </source>
</reference>
<evidence type="ECO:0000256" key="2">
    <source>
        <dbReference type="ARBA" id="ARBA00022692"/>
    </source>
</evidence>
<gene>
    <name evidence="6" type="ORF">OESDEN_13345</name>
</gene>
<dbReference type="GO" id="GO:0016020">
    <property type="term" value="C:membrane"/>
    <property type="evidence" value="ECO:0007669"/>
    <property type="project" value="UniProtKB-SubCell"/>
</dbReference>
<keyword evidence="3 5" id="KW-1133">Transmembrane helix</keyword>
<feature type="transmembrane region" description="Helical" evidence="5">
    <location>
        <begin position="110"/>
        <end position="133"/>
    </location>
</feature>
<dbReference type="AlphaFoldDB" id="A0A0B1SSL1"/>
<protein>
    <recommendedName>
        <fullName evidence="8">Major facilitator superfamily (MFS) profile domain-containing protein</fullName>
    </recommendedName>
</protein>
<feature type="transmembrane region" description="Helical" evidence="5">
    <location>
        <begin position="78"/>
        <end position="98"/>
    </location>
</feature>
<proteinExistence type="predicted"/>
<keyword evidence="4 5" id="KW-0472">Membrane</keyword>
<dbReference type="PANTHER" id="PTHR24064">
    <property type="entry name" value="SOLUTE CARRIER FAMILY 22 MEMBER"/>
    <property type="match status" value="1"/>
</dbReference>
<evidence type="ECO:0000256" key="1">
    <source>
        <dbReference type="ARBA" id="ARBA00004141"/>
    </source>
</evidence>
<dbReference type="EMBL" id="KN559134">
    <property type="protein sequence ID" value="KHJ86891.1"/>
    <property type="molecule type" value="Genomic_DNA"/>
</dbReference>
<dbReference type="Gene3D" id="1.20.1250.20">
    <property type="entry name" value="MFS general substrate transporter like domains"/>
    <property type="match status" value="1"/>
</dbReference>
<evidence type="ECO:0000256" key="4">
    <source>
        <dbReference type="ARBA" id="ARBA00023136"/>
    </source>
</evidence>
<sequence length="172" mass="19684">LTAQTLFRYLHESPRWLVQKGKTREARRVILSIARIDGGKARIDEKNLDKILKLEYERFEEMGNKSHTYWHIFRKAHLTFPLCILAFSFFSSMVANYANMFNLGNLSGSIYLNSILIGSLRYSTNLACGLLDYKFLGFGRKMAHLGCQLLVLGSLAISAVITYAGRFELLFF</sequence>
<feature type="non-terminal residue" evidence="6">
    <location>
        <position position="1"/>
    </location>
</feature>
<feature type="transmembrane region" description="Helical" evidence="5">
    <location>
        <begin position="145"/>
        <end position="165"/>
    </location>
</feature>
<dbReference type="GO" id="GO:0022857">
    <property type="term" value="F:transmembrane transporter activity"/>
    <property type="evidence" value="ECO:0007669"/>
    <property type="project" value="InterPro"/>
</dbReference>
<dbReference type="InterPro" id="IPR005828">
    <property type="entry name" value="MFS_sugar_transport-like"/>
</dbReference>
<dbReference type="OrthoDB" id="5296287at2759"/>
<evidence type="ECO:0008006" key="8">
    <source>
        <dbReference type="Google" id="ProtNLM"/>
    </source>
</evidence>
<evidence type="ECO:0000256" key="5">
    <source>
        <dbReference type="SAM" id="Phobius"/>
    </source>
</evidence>
<accession>A0A0B1SSL1</accession>